<evidence type="ECO:0000256" key="1">
    <source>
        <dbReference type="SAM" id="MobiDB-lite"/>
    </source>
</evidence>
<organism evidence="2 3">
    <name type="scientific">Phlebotomus papatasi</name>
    <name type="common">Sandfly</name>
    <dbReference type="NCBI Taxonomy" id="29031"/>
    <lineage>
        <taxon>Eukaryota</taxon>
        <taxon>Metazoa</taxon>
        <taxon>Ecdysozoa</taxon>
        <taxon>Arthropoda</taxon>
        <taxon>Hexapoda</taxon>
        <taxon>Insecta</taxon>
        <taxon>Pterygota</taxon>
        <taxon>Neoptera</taxon>
        <taxon>Endopterygota</taxon>
        <taxon>Diptera</taxon>
        <taxon>Nematocera</taxon>
        <taxon>Psychodoidea</taxon>
        <taxon>Psychodidae</taxon>
        <taxon>Phlebotomus</taxon>
        <taxon>Phlebotomus</taxon>
    </lineage>
</organism>
<protein>
    <submittedName>
        <fullName evidence="2">Uncharacterized protein</fullName>
    </submittedName>
</protein>
<reference evidence="2" key="1">
    <citation type="submission" date="2022-08" db="UniProtKB">
        <authorList>
            <consortium name="EnsemblMetazoa"/>
        </authorList>
    </citation>
    <scope>IDENTIFICATION</scope>
    <source>
        <strain evidence="2">Israel</strain>
    </source>
</reference>
<evidence type="ECO:0000313" key="3">
    <source>
        <dbReference type="Proteomes" id="UP000092462"/>
    </source>
</evidence>
<dbReference type="AlphaFoldDB" id="A0A1B0DLZ4"/>
<dbReference type="EnsemblMetazoa" id="PPAI009384-RA">
    <property type="protein sequence ID" value="PPAI009384-PA"/>
    <property type="gene ID" value="PPAI009384"/>
</dbReference>
<sequence length="245" mass="27240">MGTMCVELKNQQEPLDHQAAKNPKAIHTEDRKGRQLHSRSLRKKTIHVETVAEVMLREGVLHGAVLAGSALRGDIGQKCAVRGASVNTVSHRSHPANPVEDEILEFEVDSGTICSVMAWDDYLFYFGNHSLEPCTQKLISVEGSRLITRGVCNVKVKGLMLPLFIIETKRHCRPLLGRTWLDALWPGGKLSKDLAYYHRLKCSFSVDGGILYYGIFVVIPRELESRVLGLLHEGHLGIVPVVVLT</sequence>
<name>A0A1B0DLZ4_PHLPP</name>
<accession>A0A1B0DLZ4</accession>
<keyword evidence="3" id="KW-1185">Reference proteome</keyword>
<feature type="region of interest" description="Disordered" evidence="1">
    <location>
        <begin position="17"/>
        <end position="36"/>
    </location>
</feature>
<dbReference type="Proteomes" id="UP000092462">
    <property type="component" value="Unassembled WGS sequence"/>
</dbReference>
<evidence type="ECO:0000313" key="2">
    <source>
        <dbReference type="EnsemblMetazoa" id="PPAI009384-PA"/>
    </source>
</evidence>
<proteinExistence type="predicted"/>
<dbReference type="VEuPathDB" id="VectorBase:PPAI009384"/>
<dbReference type="EMBL" id="AJVK01036771">
    <property type="status" value="NOT_ANNOTATED_CDS"/>
    <property type="molecule type" value="Genomic_DNA"/>
</dbReference>